<keyword evidence="2" id="KW-1133">Transmembrane helix</keyword>
<evidence type="ECO:0000256" key="2">
    <source>
        <dbReference type="SAM" id="Phobius"/>
    </source>
</evidence>
<sequence length="327" mass="35493">MNKNNKLVQRKSKKTLVVYILVPVLGIGGILYGLADRYLIEHVEVVVARNEAPSEGTAALQTQTSPNAESAETGATSDDWNYDSDAVKIHIDQIQTGSGSDQITYFVADVQIKDSTALQSAFAENSFGRNITQATSEIAESHGAVFAVNGDYYGFREDGVIIRNGTLYRDEPARTGLALFRDGTMEAYDEQEVTAESLLERGVTQTLSFGPALIQGGQVNADLNNVTIDTNFGNRSIQGANPRTGIGLVAPNHYVFVVVDGRKEGYSRGMTLSEFAQVFEDFGCTEAYNLDGGGSSTMYFRGRVVNNPQGKERERGVSDILYVPEGN</sequence>
<name>A0A9X1XXP8_9BACL</name>
<keyword evidence="5" id="KW-1185">Reference proteome</keyword>
<dbReference type="RefSeq" id="WP_248551450.1">
    <property type="nucleotide sequence ID" value="NZ_JALPRK010000006.1"/>
</dbReference>
<dbReference type="Pfam" id="PF09992">
    <property type="entry name" value="NAGPA"/>
    <property type="match status" value="1"/>
</dbReference>
<evidence type="ECO:0000313" key="4">
    <source>
        <dbReference type="EMBL" id="MCK8487244.1"/>
    </source>
</evidence>
<comment type="caution">
    <text evidence="4">The sequence shown here is derived from an EMBL/GenBank/DDBJ whole genome shotgun (WGS) entry which is preliminary data.</text>
</comment>
<organism evidence="4 5">
    <name type="scientific">Paenibacillus mellifer</name>
    <dbReference type="NCBI Taxonomy" id="2937794"/>
    <lineage>
        <taxon>Bacteria</taxon>
        <taxon>Bacillati</taxon>
        <taxon>Bacillota</taxon>
        <taxon>Bacilli</taxon>
        <taxon>Bacillales</taxon>
        <taxon>Paenibacillaceae</taxon>
        <taxon>Paenibacillus</taxon>
    </lineage>
</organism>
<proteinExistence type="predicted"/>
<gene>
    <name evidence="4" type="ORF">M0651_08685</name>
</gene>
<feature type="transmembrane region" description="Helical" evidence="2">
    <location>
        <begin position="16"/>
        <end position="35"/>
    </location>
</feature>
<feature type="domain" description="Phosphodiester glycosidase" evidence="3">
    <location>
        <begin position="142"/>
        <end position="323"/>
    </location>
</feature>
<protein>
    <submittedName>
        <fullName evidence="4">Phosphodiester glycosidase family protein</fullName>
    </submittedName>
</protein>
<evidence type="ECO:0000256" key="1">
    <source>
        <dbReference type="SAM" id="MobiDB-lite"/>
    </source>
</evidence>
<dbReference type="PANTHER" id="PTHR40446:SF2">
    <property type="entry name" value="N-ACETYLGLUCOSAMINE-1-PHOSPHODIESTER ALPHA-N-ACETYLGLUCOSAMINIDASE"/>
    <property type="match status" value="1"/>
</dbReference>
<keyword evidence="2" id="KW-0812">Transmembrane</keyword>
<keyword evidence="4" id="KW-0378">Hydrolase</keyword>
<evidence type="ECO:0000259" key="3">
    <source>
        <dbReference type="Pfam" id="PF09992"/>
    </source>
</evidence>
<feature type="region of interest" description="Disordered" evidence="1">
    <location>
        <begin position="56"/>
        <end position="79"/>
    </location>
</feature>
<dbReference type="Proteomes" id="UP001139534">
    <property type="component" value="Unassembled WGS sequence"/>
</dbReference>
<dbReference type="GO" id="GO:0016798">
    <property type="term" value="F:hydrolase activity, acting on glycosyl bonds"/>
    <property type="evidence" value="ECO:0007669"/>
    <property type="project" value="UniProtKB-KW"/>
</dbReference>
<evidence type="ECO:0000313" key="5">
    <source>
        <dbReference type="Proteomes" id="UP001139534"/>
    </source>
</evidence>
<keyword evidence="2" id="KW-0472">Membrane</keyword>
<dbReference type="EMBL" id="JALPRK010000006">
    <property type="protein sequence ID" value="MCK8487244.1"/>
    <property type="molecule type" value="Genomic_DNA"/>
</dbReference>
<keyword evidence="4" id="KW-0326">Glycosidase</keyword>
<accession>A0A9X1XXP8</accession>
<feature type="compositionally biased region" description="Polar residues" evidence="1">
    <location>
        <begin position="59"/>
        <end position="79"/>
    </location>
</feature>
<reference evidence="4" key="1">
    <citation type="submission" date="2022-04" db="EMBL/GenBank/DDBJ databases">
        <authorList>
            <person name="Seo M.-J."/>
        </authorList>
    </citation>
    <scope>NUCLEOTIDE SEQUENCE</scope>
    <source>
        <strain evidence="4">MBLB2552</strain>
    </source>
</reference>
<dbReference type="PANTHER" id="PTHR40446">
    <property type="entry name" value="N-ACETYLGLUCOSAMINE-1-PHOSPHODIESTER ALPHA-N-ACETYLGLUCOSAMINIDASE"/>
    <property type="match status" value="1"/>
</dbReference>
<dbReference type="InterPro" id="IPR018711">
    <property type="entry name" value="NAGPA"/>
</dbReference>
<dbReference type="AlphaFoldDB" id="A0A9X1XXP8"/>